<comment type="caution">
    <text evidence="1">The sequence shown here is derived from an EMBL/GenBank/DDBJ whole genome shotgun (WGS) entry which is preliminary data.</text>
</comment>
<dbReference type="AlphaFoldDB" id="A0A9P6X2D5"/>
<evidence type="ECO:0000313" key="2">
    <source>
        <dbReference type="Proteomes" id="UP000716291"/>
    </source>
</evidence>
<accession>A0A9P6X2D5</accession>
<dbReference type="Gene3D" id="3.30.420.10">
    <property type="entry name" value="Ribonuclease H-like superfamily/Ribonuclease H"/>
    <property type="match status" value="1"/>
</dbReference>
<dbReference type="GO" id="GO:0003676">
    <property type="term" value="F:nucleic acid binding"/>
    <property type="evidence" value="ECO:0007669"/>
    <property type="project" value="InterPro"/>
</dbReference>
<reference evidence="1" key="1">
    <citation type="journal article" date="2020" name="Microb. Genom.">
        <title>Genetic diversity of clinical and environmental Mucorales isolates obtained from an investigation of mucormycosis cases among solid organ transplant recipients.</title>
        <authorList>
            <person name="Nguyen M.H."/>
            <person name="Kaul D."/>
            <person name="Muto C."/>
            <person name="Cheng S.J."/>
            <person name="Richter R.A."/>
            <person name="Bruno V.M."/>
            <person name="Liu G."/>
            <person name="Beyhan S."/>
            <person name="Sundermann A.J."/>
            <person name="Mounaud S."/>
            <person name="Pasculle A.W."/>
            <person name="Nierman W.C."/>
            <person name="Driscoll E."/>
            <person name="Cumbie R."/>
            <person name="Clancy C.J."/>
            <person name="Dupont C.L."/>
        </authorList>
    </citation>
    <scope>NUCLEOTIDE SEQUENCE</scope>
    <source>
        <strain evidence="1">GL11</strain>
    </source>
</reference>
<sequence>MSFEGLQIKKSRLAEFMKDDCSLSIKVVTRHPKARNSPKTLEALAKWVEEWLQKGLHFMQNCVFLEAGFDINMRHSRGWSRRDTPAIIESPSARCVSHTIIGAISAFGVVNVSIREPGNVKKRKVVGAKKGKTPGDTSATIPKGTTAGHYVQFISDTFDIMDEFPNMKGFHIVMNNAPIHSLEAVDPIILERGYIPAFNECIP</sequence>
<protein>
    <recommendedName>
        <fullName evidence="3">Tc1-like transposase DDE domain-containing protein</fullName>
    </recommendedName>
</protein>
<name>A0A9P6X2D5_RHIOR</name>
<dbReference type="Proteomes" id="UP000716291">
    <property type="component" value="Unassembled WGS sequence"/>
</dbReference>
<proteinExistence type="predicted"/>
<dbReference type="InterPro" id="IPR036397">
    <property type="entry name" value="RNaseH_sf"/>
</dbReference>
<organism evidence="1 2">
    <name type="scientific">Rhizopus oryzae</name>
    <name type="common">Mucormycosis agent</name>
    <name type="synonym">Rhizopus arrhizus var. delemar</name>
    <dbReference type="NCBI Taxonomy" id="64495"/>
    <lineage>
        <taxon>Eukaryota</taxon>
        <taxon>Fungi</taxon>
        <taxon>Fungi incertae sedis</taxon>
        <taxon>Mucoromycota</taxon>
        <taxon>Mucoromycotina</taxon>
        <taxon>Mucoromycetes</taxon>
        <taxon>Mucorales</taxon>
        <taxon>Mucorineae</taxon>
        <taxon>Rhizopodaceae</taxon>
        <taxon>Rhizopus</taxon>
    </lineage>
</organism>
<evidence type="ECO:0008006" key="3">
    <source>
        <dbReference type="Google" id="ProtNLM"/>
    </source>
</evidence>
<evidence type="ECO:0000313" key="1">
    <source>
        <dbReference type="EMBL" id="KAG1303715.1"/>
    </source>
</evidence>
<dbReference type="EMBL" id="JAANQT010001883">
    <property type="protein sequence ID" value="KAG1303715.1"/>
    <property type="molecule type" value="Genomic_DNA"/>
</dbReference>
<gene>
    <name evidence="1" type="ORF">G6F64_009835</name>
</gene>
<dbReference type="OrthoDB" id="2280777at2759"/>
<keyword evidence="2" id="KW-1185">Reference proteome</keyword>